<dbReference type="InterPro" id="IPR011010">
    <property type="entry name" value="DNA_brk_join_enz"/>
</dbReference>
<dbReference type="AlphaFoldDB" id="B1NJ36"/>
<protein>
    <recommendedName>
        <fullName evidence="3">Tyr recombinase domain-containing protein</fullName>
    </recommendedName>
</protein>
<keyword evidence="1" id="KW-0233">DNA recombination</keyword>
<organism evidence="2">
    <name type="scientific">Stenotrophomonas maltophilia</name>
    <name type="common">Pseudomonas maltophilia</name>
    <name type="synonym">Xanthomonas maltophilia</name>
    <dbReference type="NCBI Taxonomy" id="40324"/>
    <lineage>
        <taxon>Bacteria</taxon>
        <taxon>Pseudomonadati</taxon>
        <taxon>Pseudomonadota</taxon>
        <taxon>Gammaproteobacteria</taxon>
        <taxon>Lysobacterales</taxon>
        <taxon>Lysobacteraceae</taxon>
        <taxon>Stenotrophomonas</taxon>
        <taxon>Stenotrophomonas maltophilia group</taxon>
    </lineage>
</organism>
<dbReference type="InterPro" id="IPR013762">
    <property type="entry name" value="Integrase-like_cat_sf"/>
</dbReference>
<evidence type="ECO:0000256" key="1">
    <source>
        <dbReference type="ARBA" id="ARBA00023172"/>
    </source>
</evidence>
<dbReference type="SUPFAM" id="SSF56349">
    <property type="entry name" value="DNA breaking-rejoining enzymes"/>
    <property type="match status" value="1"/>
</dbReference>
<dbReference type="GO" id="GO:0006310">
    <property type="term" value="P:DNA recombination"/>
    <property type="evidence" value="ECO:0007669"/>
    <property type="project" value="UniProtKB-KW"/>
</dbReference>
<geneLocation type="plasmid" evidence="2">
    <name>pSM76</name>
</geneLocation>
<proteinExistence type="predicted"/>
<evidence type="ECO:0000313" key="2">
    <source>
        <dbReference type="EMBL" id="ABU40770.1"/>
    </source>
</evidence>
<sequence length="194" mass="20601">MGKVRGALSRHDKRAAMLALFGMRPEEMRKGVSLTVSGGLLKAKIKGAKVDGQRGHCVRFCAVPAKKLGPMDGAVAAWLAQCVTDAGGTLKIDTSDADIQSLNNALNRMEKGLSCYSFRHAIGSNLKAAAQAGEVTQEDAAAFMGHRSEKSLSYYGRATQGRKGRRYKAVVAKDIEPPIKANVTRAAKAKAKAA</sequence>
<reference evidence="2" key="1">
    <citation type="submission" date="2007-04" db="EMBL/GenBank/DDBJ databases">
        <title>Nucleotide sequence analysis of Stenotrophomonas maltophilia plasmid pSM76.</title>
        <authorList>
            <person name="Chen C.-R."/>
            <person name="Lin C.-H."/>
            <person name="Weng S.-F."/>
            <person name="Tseng Y.-H."/>
        </authorList>
    </citation>
    <scope>NUCLEOTIDE SEQUENCE</scope>
    <source>
        <plasmid evidence="2">pSM76</plasmid>
    </source>
</reference>
<accession>B1NJ36</accession>
<keyword evidence="2" id="KW-0614">Plasmid</keyword>
<dbReference type="EMBL" id="EF535851">
    <property type="protein sequence ID" value="ABU40770.1"/>
    <property type="molecule type" value="Genomic_DNA"/>
</dbReference>
<dbReference type="Gene3D" id="1.10.443.10">
    <property type="entry name" value="Intergrase catalytic core"/>
    <property type="match status" value="1"/>
</dbReference>
<name>B1NJ36_STEMA</name>
<dbReference type="GO" id="GO:0015074">
    <property type="term" value="P:DNA integration"/>
    <property type="evidence" value="ECO:0007669"/>
    <property type="project" value="InterPro"/>
</dbReference>
<evidence type="ECO:0008006" key="3">
    <source>
        <dbReference type="Google" id="ProtNLM"/>
    </source>
</evidence>
<dbReference type="GO" id="GO:0003677">
    <property type="term" value="F:DNA binding"/>
    <property type="evidence" value="ECO:0007669"/>
    <property type="project" value="InterPro"/>
</dbReference>